<organism evidence="3 4">
    <name type="scientific">Ajellomyces capsulatus (strain H88)</name>
    <name type="common">Darling's disease fungus</name>
    <name type="synonym">Histoplasma capsulatum</name>
    <dbReference type="NCBI Taxonomy" id="544711"/>
    <lineage>
        <taxon>Eukaryota</taxon>
        <taxon>Fungi</taxon>
        <taxon>Dikarya</taxon>
        <taxon>Ascomycota</taxon>
        <taxon>Pezizomycotina</taxon>
        <taxon>Eurotiomycetes</taxon>
        <taxon>Eurotiomycetidae</taxon>
        <taxon>Onygenales</taxon>
        <taxon>Ajellomycetaceae</taxon>
        <taxon>Histoplasma</taxon>
    </lineage>
</organism>
<feature type="compositionally biased region" description="Low complexity" evidence="1">
    <location>
        <begin position="417"/>
        <end position="433"/>
    </location>
</feature>
<reference evidence="3" key="1">
    <citation type="submission" date="2021-01" db="EMBL/GenBank/DDBJ databases">
        <title>Chromosome-level genome assembly of a human fungal pathogen reveals clustering of transcriptionally co-regulated genes.</title>
        <authorList>
            <person name="Voorhies M."/>
            <person name="Cohen S."/>
            <person name="Shea T.P."/>
            <person name="Petrus S."/>
            <person name="Munoz J.F."/>
            <person name="Poplawski S."/>
            <person name="Goldman W.E."/>
            <person name="Michael T."/>
            <person name="Cuomo C.A."/>
            <person name="Sil A."/>
            <person name="Beyhan S."/>
        </authorList>
    </citation>
    <scope>NUCLEOTIDE SEQUENCE</scope>
    <source>
        <strain evidence="3">H88</strain>
    </source>
</reference>
<dbReference type="VEuPathDB" id="FungiDB:I7I53_08410"/>
<feature type="compositionally biased region" description="Basic and acidic residues" evidence="1">
    <location>
        <begin position="54"/>
        <end position="84"/>
    </location>
</feature>
<feature type="compositionally biased region" description="Low complexity" evidence="1">
    <location>
        <begin position="371"/>
        <end position="383"/>
    </location>
</feature>
<feature type="region of interest" description="Disordered" evidence="1">
    <location>
        <begin position="342"/>
        <end position="455"/>
    </location>
</feature>
<feature type="domain" description="WKF" evidence="2">
    <location>
        <begin position="187"/>
        <end position="250"/>
    </location>
</feature>
<dbReference type="Proteomes" id="UP000663419">
    <property type="component" value="Chromosome 2"/>
</dbReference>
<feature type="region of interest" description="Disordered" evidence="1">
    <location>
        <begin position="31"/>
        <end position="181"/>
    </location>
</feature>
<feature type="compositionally biased region" description="Acidic residues" evidence="1">
    <location>
        <begin position="132"/>
        <end position="144"/>
    </location>
</feature>
<keyword evidence="3" id="KW-0647">Proteasome</keyword>
<dbReference type="PANTHER" id="PTHR22306:SF2">
    <property type="entry name" value="CHROMOSOME 7 OPEN READING FRAME 50"/>
    <property type="match status" value="1"/>
</dbReference>
<feature type="compositionally biased region" description="Low complexity" evidence="1">
    <location>
        <begin position="443"/>
        <end position="455"/>
    </location>
</feature>
<feature type="compositionally biased region" description="Basic residues" evidence="1">
    <location>
        <begin position="355"/>
        <end position="366"/>
    </location>
</feature>
<proteinExistence type="predicted"/>
<feature type="compositionally biased region" description="Basic residues" evidence="1">
    <location>
        <begin position="111"/>
        <end position="120"/>
    </location>
</feature>
<evidence type="ECO:0000313" key="3">
    <source>
        <dbReference type="EMBL" id="QSS52687.1"/>
    </source>
</evidence>
<feature type="compositionally biased region" description="Low complexity" evidence="1">
    <location>
        <begin position="92"/>
        <end position="110"/>
    </location>
</feature>
<dbReference type="InterPro" id="IPR019327">
    <property type="entry name" value="WKF"/>
</dbReference>
<dbReference type="Pfam" id="PF10180">
    <property type="entry name" value="WKF"/>
    <property type="match status" value="1"/>
</dbReference>
<protein>
    <submittedName>
        <fullName evidence="3">Proteasome subunit alpha type 6</fullName>
    </submittedName>
</protein>
<evidence type="ECO:0000259" key="2">
    <source>
        <dbReference type="Pfam" id="PF10180"/>
    </source>
</evidence>
<feature type="region of interest" description="Disordered" evidence="1">
    <location>
        <begin position="256"/>
        <end position="275"/>
    </location>
</feature>
<sequence>MAARIPAWKKLGLQLKNATTSVIETDAALSVIENTSFQSKGTKKRPLTSESEESNGKKPRVEIVTIDEKKKRENTKENTNDKTPKNKATNPELKLSLESSSVENQDNKPLSKPKSKKRKSVSFAEDTKLEDGDGNVELELENEHEDAREPSPAVARKAEKKKLKREQRAKNRPDSTSNAPLIDPTLQYLTLYHKSRAQWKFQKNRETHLLKHALLVDRIPSTYNASLATYLAGIKSEGAKKRVAEAAVEVIKADDADVDSGENGGGGSDASEKDRYRNSISSFRKRLVGLVAADPHSWEGDMVGDEATDLNADWLKKLERRRRAELVLHFVGGSVPAAEAAELQAESRPGVSEKKKQKKQKRKKNRTNVIEDTSSSSSSSSSETDSDSDSDSDDFNSKPTTEQVSEITKSTTNGLHNDSSSSSESEISSSDSSSDSDSDTESETSSNSSSDSDSD</sequence>
<gene>
    <name evidence="3" type="ORF">I7I53_08410</name>
</gene>
<dbReference type="GO" id="GO:0000502">
    <property type="term" value="C:proteasome complex"/>
    <property type="evidence" value="ECO:0007669"/>
    <property type="project" value="UniProtKB-KW"/>
</dbReference>
<evidence type="ECO:0000256" key="1">
    <source>
        <dbReference type="SAM" id="MobiDB-lite"/>
    </source>
</evidence>
<dbReference type="PANTHER" id="PTHR22306">
    <property type="entry name" value="CHROMOSOME 7 OPEN READING FRAME 50"/>
    <property type="match status" value="1"/>
</dbReference>
<evidence type="ECO:0000313" key="4">
    <source>
        <dbReference type="Proteomes" id="UP000663419"/>
    </source>
</evidence>
<dbReference type="EMBL" id="CP069103">
    <property type="protein sequence ID" value="QSS52687.1"/>
    <property type="molecule type" value="Genomic_DNA"/>
</dbReference>
<name>A0A8A1LLI3_AJEC8</name>
<feature type="compositionally biased region" description="Polar residues" evidence="1">
    <location>
        <begin position="397"/>
        <end position="416"/>
    </location>
</feature>
<accession>A0A8A1LLI3</accession>
<dbReference type="AlphaFoldDB" id="A0A8A1LLI3"/>
<feature type="compositionally biased region" description="Acidic residues" evidence="1">
    <location>
        <begin position="384"/>
        <end position="394"/>
    </location>
</feature>